<evidence type="ECO:0000313" key="1">
    <source>
        <dbReference type="EMBL" id="QUH28722.1"/>
    </source>
</evidence>
<protein>
    <submittedName>
        <fullName evidence="1">Uncharacterized protein</fullName>
    </submittedName>
</protein>
<sequence>MGQTKYNLNALSEKENDLIEVNKRIDYIFNRFKIIKNSVDTDIIRRDNISNQFNSLVSDFQNLIENTYNSSRIINRAITEYSDGEQQIHNLLNGLLGINNNSCETEMNKIKHKEVSMSGGSILQNWFEKLYDQFISKVTHIKKFFEDNGVCVNNKDYSKTVVEDRDALKSGVLGDLEINTYSKLESERIFRKAFEKESNNPKNYGNGFITISGKKIPIFIPSVYSNGSNANFNNEGWNNNLTKTITDLELDWINAIGHFGDTLEEDTGIPYKEVGRKQIMDYGNFNGGGKVQGALLALEIVNTAINNATKNVLSITVQEKDGQQRAIIQFGSYNNTLMKKAGITYDKLAFGYWAEPGHNTAVKGLNDYLTSRGYGEYVEGERHTNVRLTVDSSHANDPYVGYIGVNDKGQLTMTAKLYKDDNAQIVSEKTILYQYYYGEYDVKYDMYNDLRESGTGVIKNSKILKDANKQYIFSN</sequence>
<name>A0A8J8M9B2_9FIRM</name>
<dbReference type="Proteomes" id="UP000677305">
    <property type="component" value="Chromosome"/>
</dbReference>
<proteinExistence type="predicted"/>
<keyword evidence="2" id="KW-1185">Reference proteome</keyword>
<dbReference type="AlphaFoldDB" id="A0A8J8M9B2"/>
<dbReference type="EMBL" id="CP058561">
    <property type="protein sequence ID" value="QUH28722.1"/>
    <property type="molecule type" value="Genomic_DNA"/>
</dbReference>
<organism evidence="1 2">
    <name type="scientific">Vallitalea guaymasensis</name>
    <dbReference type="NCBI Taxonomy" id="1185412"/>
    <lineage>
        <taxon>Bacteria</taxon>
        <taxon>Bacillati</taxon>
        <taxon>Bacillota</taxon>
        <taxon>Clostridia</taxon>
        <taxon>Lachnospirales</taxon>
        <taxon>Vallitaleaceae</taxon>
        <taxon>Vallitalea</taxon>
    </lineage>
</organism>
<accession>A0A8J8M9B2</accession>
<gene>
    <name evidence="1" type="ORF">HYG85_07270</name>
</gene>
<dbReference type="KEGG" id="vgu:HYG85_07270"/>
<evidence type="ECO:0000313" key="2">
    <source>
        <dbReference type="Proteomes" id="UP000677305"/>
    </source>
</evidence>
<reference evidence="1 2" key="1">
    <citation type="submission" date="2020-07" db="EMBL/GenBank/DDBJ databases">
        <title>Vallitalea guaymasensis genome.</title>
        <authorList>
            <person name="Postec A."/>
        </authorList>
    </citation>
    <scope>NUCLEOTIDE SEQUENCE [LARGE SCALE GENOMIC DNA]</scope>
    <source>
        <strain evidence="1 2">Ra1766G1</strain>
    </source>
</reference>
<dbReference type="RefSeq" id="WP_212692934.1">
    <property type="nucleotide sequence ID" value="NZ_CP058561.1"/>
</dbReference>